<dbReference type="EMBL" id="VWCJ01000001">
    <property type="protein sequence ID" value="KAA5002237.1"/>
    <property type="molecule type" value="Genomic_DNA"/>
</dbReference>
<evidence type="ECO:0000313" key="4">
    <source>
        <dbReference type="Proteomes" id="UP000318041"/>
    </source>
</evidence>
<evidence type="ECO:0000313" key="2">
    <source>
        <dbReference type="EMBL" id="KAA5208143.1"/>
    </source>
</evidence>
<dbReference type="AlphaFoldDB" id="D1JMZ9"/>
<name>D1JMZ9_BACFG</name>
<evidence type="ECO:0000313" key="1">
    <source>
        <dbReference type="EMBL" id="KAA5002237.1"/>
    </source>
</evidence>
<reference evidence="3 4" key="2">
    <citation type="submission" date="2019-08" db="EMBL/GenBank/DDBJ databases">
        <title>Genome sequencing of Bacteroides fragilis Sample_iSURF_9.</title>
        <authorList>
            <person name="Chandler J.E."/>
            <person name="Ruoff K.L."/>
            <person name="Price C.E."/>
            <person name="Valls R.A."/>
            <person name="O'Toole G.A."/>
        </authorList>
    </citation>
    <scope>NUCLEOTIDE SEQUENCE [LARGE SCALE GENOMIC DNA]</scope>
    <source>
        <strain evidence="3 4">CFPLTA004_1B</strain>
    </source>
</reference>
<dbReference type="EMBL" id="VWAQ01000006">
    <property type="protein sequence ID" value="KAA5208143.1"/>
    <property type="molecule type" value="Genomic_DNA"/>
</dbReference>
<accession>D1JMZ9</accession>
<comment type="caution">
    <text evidence="3">The sequence shown here is derived from an EMBL/GenBank/DDBJ whole genome shotgun (WGS) entry which is preliminary data.</text>
</comment>
<reference evidence="5 6" key="1">
    <citation type="journal article" date="2019" name="Nat. Med.">
        <title>A library of human gut bacterial isolates paired with longitudinal multiomics data enables mechanistic microbiome research.</title>
        <authorList>
            <person name="Poyet M."/>
            <person name="Groussin M."/>
            <person name="Gibbons S.M."/>
            <person name="Avila-Pacheco J."/>
            <person name="Jiang X."/>
            <person name="Kearney S.M."/>
            <person name="Perrotta A.R."/>
            <person name="Berdy B."/>
            <person name="Zhao S."/>
            <person name="Lieberman T.D."/>
            <person name="Swanson P.K."/>
            <person name="Smith M."/>
            <person name="Roesemann S."/>
            <person name="Alexander J.E."/>
            <person name="Rich S.A."/>
            <person name="Livny J."/>
            <person name="Vlamakis H."/>
            <person name="Clish C."/>
            <person name="Bullock K."/>
            <person name="Deik A."/>
            <person name="Scott J."/>
            <person name="Pierce K.A."/>
            <person name="Xavier R.J."/>
            <person name="Alm E.J."/>
        </authorList>
    </citation>
    <scope>NUCLEOTIDE SEQUENCE [LARGE SCALE GENOMIC DNA]</scope>
    <source>
        <strain evidence="2 5">BIOML-A1</strain>
        <strain evidence="1 6">BIOML-A46</strain>
    </source>
</reference>
<evidence type="ECO:0000313" key="5">
    <source>
        <dbReference type="Proteomes" id="UP000429838"/>
    </source>
</evidence>
<organism evidence="3 4">
    <name type="scientific">Bacteroides fragilis</name>
    <dbReference type="NCBI Taxonomy" id="817"/>
    <lineage>
        <taxon>Bacteria</taxon>
        <taxon>Pseudomonadati</taxon>
        <taxon>Bacteroidota</taxon>
        <taxon>Bacteroidia</taxon>
        <taxon>Bacteroidales</taxon>
        <taxon>Bacteroidaceae</taxon>
        <taxon>Bacteroides</taxon>
    </lineage>
</organism>
<protein>
    <submittedName>
        <fullName evidence="3">Uncharacterized protein</fullName>
    </submittedName>
</protein>
<dbReference type="Proteomes" id="UP000429838">
    <property type="component" value="Unassembled WGS sequence"/>
</dbReference>
<dbReference type="Proteomes" id="UP000460666">
    <property type="component" value="Unassembled WGS sequence"/>
</dbReference>
<dbReference type="HOGENOM" id="CLU_3095865_0_0_10"/>
<gene>
    <name evidence="2" type="ORF">F2Z25_08780</name>
    <name evidence="1" type="ORF">F2Z89_02755</name>
    <name evidence="3" type="ORF">FSA08_05405</name>
</gene>
<proteinExistence type="predicted"/>
<sequence>MGHRTSLTDKSCKLWKIFQMTKNVSKNILFVLYLNTSVGWKPNFRHGGSIG</sequence>
<evidence type="ECO:0000313" key="3">
    <source>
        <dbReference type="EMBL" id="TWV77464.1"/>
    </source>
</evidence>
<dbReference type="Proteomes" id="UP000318041">
    <property type="component" value="Unassembled WGS sequence"/>
</dbReference>
<evidence type="ECO:0000313" key="6">
    <source>
        <dbReference type="Proteomes" id="UP000460666"/>
    </source>
</evidence>
<dbReference type="EMBL" id="VOHY01000003">
    <property type="protein sequence ID" value="TWV77464.1"/>
    <property type="molecule type" value="Genomic_DNA"/>
</dbReference>